<dbReference type="SMART" id="SM00612">
    <property type="entry name" value="Kelch"/>
    <property type="match status" value="5"/>
</dbReference>
<dbReference type="InterPro" id="IPR015915">
    <property type="entry name" value="Kelch-typ_b-propeller"/>
</dbReference>
<dbReference type="SUPFAM" id="SSF58113">
    <property type="entry name" value="Apolipoprotein A-I"/>
    <property type="match status" value="1"/>
</dbReference>
<evidence type="ECO:0000256" key="2">
    <source>
        <dbReference type="ARBA" id="ARBA00022737"/>
    </source>
</evidence>
<name>A0A7D9HU64_PARCT</name>
<evidence type="ECO:0000256" key="3">
    <source>
        <dbReference type="ARBA" id="ARBA00022771"/>
    </source>
</evidence>
<dbReference type="InterPro" id="IPR013083">
    <property type="entry name" value="Znf_RING/FYVE/PHD"/>
</dbReference>
<dbReference type="Gene3D" id="3.30.40.10">
    <property type="entry name" value="Zinc/RING finger domain, C3HC4 (zinc finger)"/>
    <property type="match status" value="2"/>
</dbReference>
<dbReference type="OrthoDB" id="203237at2759"/>
<evidence type="ECO:0000256" key="4">
    <source>
        <dbReference type="ARBA" id="ARBA00022833"/>
    </source>
</evidence>
<dbReference type="AlphaFoldDB" id="A0A7D9HU64"/>
<dbReference type="GO" id="GO:0008270">
    <property type="term" value="F:zinc ion binding"/>
    <property type="evidence" value="ECO:0007669"/>
    <property type="project" value="UniProtKB-KW"/>
</dbReference>
<organism evidence="5 6">
    <name type="scientific">Paramuricea clavata</name>
    <name type="common">Red gorgonian</name>
    <name type="synonym">Violescent sea-whip</name>
    <dbReference type="NCBI Taxonomy" id="317549"/>
    <lineage>
        <taxon>Eukaryota</taxon>
        <taxon>Metazoa</taxon>
        <taxon>Cnidaria</taxon>
        <taxon>Anthozoa</taxon>
        <taxon>Octocorallia</taxon>
        <taxon>Malacalcyonacea</taxon>
        <taxon>Plexauridae</taxon>
        <taxon>Paramuricea</taxon>
    </lineage>
</organism>
<dbReference type="PROSITE" id="PS50089">
    <property type="entry name" value="ZF_RING_2"/>
    <property type="match status" value="1"/>
</dbReference>
<dbReference type="InterPro" id="IPR011043">
    <property type="entry name" value="Gal_Oxase/kelch_b-propeller"/>
</dbReference>
<comment type="caution">
    <text evidence="5">The sequence shown here is derived from an EMBL/GenBank/DDBJ whole genome shotgun (WGS) entry which is preliminary data.</text>
</comment>
<keyword evidence="3" id="KW-0863">Zinc-finger</keyword>
<evidence type="ECO:0000313" key="5">
    <source>
        <dbReference type="EMBL" id="CAB3990543.1"/>
    </source>
</evidence>
<dbReference type="EMBL" id="CACRXK020001678">
    <property type="protein sequence ID" value="CAB3990543.1"/>
    <property type="molecule type" value="Genomic_DNA"/>
</dbReference>
<dbReference type="InterPro" id="IPR006652">
    <property type="entry name" value="Kelch_1"/>
</dbReference>
<protein>
    <submittedName>
        <fullName evidence="5">RING finger 151-like isoform X2</fullName>
    </submittedName>
</protein>
<dbReference type="Gene3D" id="2.120.10.80">
    <property type="entry name" value="Kelch-type beta propeller"/>
    <property type="match status" value="2"/>
</dbReference>
<dbReference type="PANTHER" id="PTHR46260:SF3">
    <property type="entry name" value="RING-TYPE DOMAIN-CONTAINING PROTEIN"/>
    <property type="match status" value="1"/>
</dbReference>
<dbReference type="SUPFAM" id="SSF50965">
    <property type="entry name" value="Galactose oxidase, central domain"/>
    <property type="match status" value="1"/>
</dbReference>
<dbReference type="PANTHER" id="PTHR46260">
    <property type="entry name" value="RING-TYPE DOMAIN-CONTAINING PROTEIN"/>
    <property type="match status" value="1"/>
</dbReference>
<dbReference type="InterPro" id="IPR001841">
    <property type="entry name" value="Znf_RING"/>
</dbReference>
<reference evidence="5" key="1">
    <citation type="submission" date="2020-04" db="EMBL/GenBank/DDBJ databases">
        <authorList>
            <person name="Alioto T."/>
            <person name="Alioto T."/>
            <person name="Gomez Garrido J."/>
        </authorList>
    </citation>
    <scope>NUCLEOTIDE SEQUENCE</scope>
    <source>
        <strain evidence="5">A484AB</strain>
    </source>
</reference>
<accession>A0A7D9HU64</accession>
<dbReference type="InterPro" id="IPR051746">
    <property type="entry name" value="Kelch_domain_containing_8"/>
</dbReference>
<keyword evidence="6" id="KW-1185">Reference proteome</keyword>
<gene>
    <name evidence="5" type="ORF">PACLA_8A070157</name>
</gene>
<evidence type="ECO:0000256" key="1">
    <source>
        <dbReference type="ARBA" id="ARBA00022441"/>
    </source>
</evidence>
<dbReference type="Proteomes" id="UP001152795">
    <property type="component" value="Unassembled WGS sequence"/>
</dbReference>
<dbReference type="SUPFAM" id="SSF49599">
    <property type="entry name" value="TRAF domain-like"/>
    <property type="match status" value="1"/>
</dbReference>
<dbReference type="SUPFAM" id="SSF57850">
    <property type="entry name" value="RING/U-box"/>
    <property type="match status" value="1"/>
</dbReference>
<keyword evidence="2" id="KW-0677">Repeat</keyword>
<keyword evidence="3" id="KW-0479">Metal-binding</keyword>
<dbReference type="Pfam" id="PF24681">
    <property type="entry name" value="Kelch_KLHDC2_KLHL20_DRC7"/>
    <property type="match status" value="1"/>
</dbReference>
<keyword evidence="4" id="KW-0862">Zinc</keyword>
<dbReference type="Pfam" id="PF13923">
    <property type="entry name" value="zf-C3HC4_2"/>
    <property type="match status" value="1"/>
</dbReference>
<sequence length="644" mass="73296">MACSKYDYEVGYEDNRFEFVVSQRFHCPICFLVLKDPVMCKNEHYYCSSCMKKHLENSSFCPTCLEHLSVDTLRPASRIVNDYISELNIHCDFYPRGCPEMVQVENLKRHVASCGFSPVQCSNDGCNVLVNASDKLHHETEVCDFRKMICHDCGQVKNEVKEMKDEMKDEMKGMKGEIKNEMQGMKGEIKNEMQGMKGEIKNEMEIMNEGMKNEIKDEMKGMKEEMKEIIDQVLVHQDQMQDKISKEVKEEVKDQMKNEMKGLIENEMKGMKEELKNEIIGMKEETKKEMKNGMKGMKEGIKNEMKEIVMNAVRDAVAGIKDLEVEKKNSTQSSQATCSSDASENIFVVGGHKHGWRYVENKSTECFNWADQTWTLLDSAVIEGRFYSCSFLHQGQMVVAGGYDDDNNMTNTMKCLNIADPAATWKDFAVNLPVKCYGHKVVSHNDQLFMSGGYVQPSAGGPSKLSDAVYEVQLVPPYSSKMLTRLPQSRSQHGMEMFDQKLFILGGYDGKNITASVVQYDLIKNECKEMPPLPYAVQEMATVLWRNNVLVIGGLDHDYERLNNVAMYDVITGRSQMLLCMKRRRYGCTAVLTGNVVVVMGGRNGVNADLKSVECFDLERQVWQDLPDMLEPRVHSTAVVKSNH</sequence>
<dbReference type="Gene3D" id="1.20.120.20">
    <property type="entry name" value="Apolipoprotein"/>
    <property type="match status" value="1"/>
</dbReference>
<proteinExistence type="predicted"/>
<keyword evidence="1" id="KW-0880">Kelch repeat</keyword>
<evidence type="ECO:0000313" key="6">
    <source>
        <dbReference type="Proteomes" id="UP001152795"/>
    </source>
</evidence>
<dbReference type="SUPFAM" id="SSF117281">
    <property type="entry name" value="Kelch motif"/>
    <property type="match status" value="1"/>
</dbReference>